<dbReference type="AlphaFoldDB" id="A0A346Y287"/>
<sequence>MRLQRTLLALGLLGAVLAPAAALAQPVVDGTTYVVDTQADGPIDSPTGCAATSGDTCTLREAIVEANTNAPGTTDLIVFDPTVFPPSGSTTIELTVGGSGPGEPGPNAASGDLDIVGSLVIHGPGVVIDASTFEGSDPAFAGDGPLGDRAFDVAALNDVGDNRRASVAGDPVDVTIEGLTVTGGTAASGDGGAIRAMGSCDDPSAVTLTLRDVLLEDNVVVSDGAKGGGLAAFGANVTVEDSIIRNNVAVRGGGIASAACGELVVNGSTITMNVTDLREARQFVTSAGAGIWSSTGLTIDRSVVSFNGAIHGGRPEQGGGIHVSEPDTTGPIPLSITDSVIEGNQSWDQGGGLWVNNRSYNDAPSGSIIEGTAFVDNHSFEGGGIYSQNSSGTINNSTIATNRAYFGAGVMVVEGGGTTTAGFSVVDLLHSTVEGNWQPESVPEFAGVTAQPASLQVRDSGGLAVMGFFNSVLQSTTTVDPTCMGSTTSSFVSLGGNSDDDGTCELTEDSDAPSTPQDLAGLAANDGPLAGDAPGVAVPTLALQPGSEGIDAAAEGPSGPTFAQTLFISCGQAGGAGETDQRGVPRPQDGDNNGTAVCDRGAFELRQQPPPTTTPTTVDVALDKDGPGDVLIGDDVTFTVTVTNSRNTAANVVVTDTIPAGLALVSASAPCTISGDTVTCDLGTLSAAASETVTIITTAEVEGSITNTACAATTSTDSNSSNDCDDHTVQVMQETQRVEGPERITTAVAGSQVAFDDGEADAVVLTRSDDFPDAQAGTALAIARNAALLLTQPDALALASEDELLRVMSPGGTVYLLGGTAALGQAVEDRVVELGYVVVRLAGANRFGTATAIAAELGDPGTLLLADGGDFPHSVVAGAAAVVAGDSDFDQAGNVGAAVLLTDGATVPPETQAYLDGRSDTPEIVPIGSPAADAFPEEEDAIVGGDAYEVSANVAATFFDGPSAIGVATGANFADALTGGSVVGRPDVGPGPVLLTAADALPASVGDYITSINDSVGRVLIFGGTAAIESSIEEEIQAILGG</sequence>
<keyword evidence="2" id="KW-0732">Signal</keyword>
<feature type="compositionally biased region" description="Acidic residues" evidence="1">
    <location>
        <begin position="498"/>
        <end position="511"/>
    </location>
</feature>
<dbReference type="PANTHER" id="PTHR30032:SF8">
    <property type="entry name" value="GERMINATION-SPECIFIC N-ACETYLMURAMOYL-L-ALANINE AMIDASE"/>
    <property type="match status" value="1"/>
</dbReference>
<dbReference type="InterPro" id="IPR051922">
    <property type="entry name" value="Bact_Sporulation_Assoc"/>
</dbReference>
<dbReference type="InterPro" id="IPR007253">
    <property type="entry name" value="Cell_wall-bd_2"/>
</dbReference>
<reference evidence="4 5" key="1">
    <citation type="submission" date="2018-09" db="EMBL/GenBank/DDBJ databases">
        <title>Complete genome sequence of Euzebya sp. DY32-46 isolated from seawater of Pacific Ocean.</title>
        <authorList>
            <person name="Xu L."/>
            <person name="Wu Y.-H."/>
            <person name="Xu X.-W."/>
        </authorList>
    </citation>
    <scope>NUCLEOTIDE SEQUENCE [LARGE SCALE GENOMIC DNA]</scope>
    <source>
        <strain evidence="4 5">DY32-46</strain>
    </source>
</reference>
<feature type="chain" id="PRO_5016641820" description="DUF11 domain-containing protein" evidence="2">
    <location>
        <begin position="25"/>
        <end position="1042"/>
    </location>
</feature>
<dbReference type="InterPro" id="IPR047589">
    <property type="entry name" value="DUF11_rpt"/>
</dbReference>
<dbReference type="InterPro" id="IPR011050">
    <property type="entry name" value="Pectin_lyase_fold/virulence"/>
</dbReference>
<accession>A0A346Y287</accession>
<dbReference type="OrthoDB" id="9764271at2"/>
<evidence type="ECO:0000313" key="4">
    <source>
        <dbReference type="EMBL" id="AXV08584.1"/>
    </source>
</evidence>
<evidence type="ECO:0000259" key="3">
    <source>
        <dbReference type="Pfam" id="PF01345"/>
    </source>
</evidence>
<evidence type="ECO:0000256" key="2">
    <source>
        <dbReference type="SAM" id="SignalP"/>
    </source>
</evidence>
<dbReference type="SUPFAM" id="SSF51126">
    <property type="entry name" value="Pectin lyase-like"/>
    <property type="match status" value="1"/>
</dbReference>
<name>A0A346Y287_9ACTN</name>
<dbReference type="PANTHER" id="PTHR30032">
    <property type="entry name" value="N-ACETYLMURAMOYL-L-ALANINE AMIDASE-RELATED"/>
    <property type="match status" value="1"/>
</dbReference>
<dbReference type="SMART" id="SM00710">
    <property type="entry name" value="PbH1"/>
    <property type="match status" value="5"/>
</dbReference>
<evidence type="ECO:0000256" key="1">
    <source>
        <dbReference type="SAM" id="MobiDB-lite"/>
    </source>
</evidence>
<feature type="domain" description="DUF11" evidence="3">
    <location>
        <begin position="619"/>
        <end position="729"/>
    </location>
</feature>
<dbReference type="InterPro" id="IPR001434">
    <property type="entry name" value="OmcB-like_DUF11"/>
</dbReference>
<dbReference type="Gene3D" id="2.60.40.10">
    <property type="entry name" value="Immunoglobulins"/>
    <property type="match status" value="1"/>
</dbReference>
<feature type="region of interest" description="Disordered" evidence="1">
    <location>
        <begin position="573"/>
        <end position="592"/>
    </location>
</feature>
<feature type="region of interest" description="Disordered" evidence="1">
    <location>
        <begin position="494"/>
        <end position="528"/>
    </location>
</feature>
<dbReference type="InterPro" id="IPR059226">
    <property type="entry name" value="Choice_anch_Q_dom"/>
</dbReference>
<feature type="signal peptide" evidence="2">
    <location>
        <begin position="1"/>
        <end position="24"/>
    </location>
</feature>
<dbReference type="KEGG" id="euz:DVS28_a3912"/>
<dbReference type="NCBIfam" id="NF041518">
    <property type="entry name" value="choice_anch_Q"/>
    <property type="match status" value="1"/>
</dbReference>
<gene>
    <name evidence="4" type="ORF">DVS28_a3912</name>
</gene>
<proteinExistence type="predicted"/>
<evidence type="ECO:0000313" key="5">
    <source>
        <dbReference type="Proteomes" id="UP000264006"/>
    </source>
</evidence>
<dbReference type="Pfam" id="PF01345">
    <property type="entry name" value="DUF11"/>
    <property type="match status" value="1"/>
</dbReference>
<dbReference type="EMBL" id="CP031165">
    <property type="protein sequence ID" value="AXV08584.1"/>
    <property type="molecule type" value="Genomic_DNA"/>
</dbReference>
<dbReference type="Pfam" id="PF04122">
    <property type="entry name" value="CW_binding_2"/>
    <property type="match status" value="2"/>
</dbReference>
<dbReference type="InterPro" id="IPR013783">
    <property type="entry name" value="Ig-like_fold"/>
</dbReference>
<dbReference type="RefSeq" id="WP_114592909.1">
    <property type="nucleotide sequence ID" value="NZ_CP031165.1"/>
</dbReference>
<dbReference type="InterPro" id="IPR006626">
    <property type="entry name" value="PbH1"/>
</dbReference>
<keyword evidence="5" id="KW-1185">Reference proteome</keyword>
<protein>
    <recommendedName>
        <fullName evidence="3">DUF11 domain-containing protein</fullName>
    </recommendedName>
</protein>
<dbReference type="NCBIfam" id="TIGR01451">
    <property type="entry name" value="B_ant_repeat"/>
    <property type="match status" value="1"/>
</dbReference>
<dbReference type="Proteomes" id="UP000264006">
    <property type="component" value="Chromosome"/>
</dbReference>
<organism evidence="4 5">
    <name type="scientific">Euzebya pacifica</name>
    <dbReference type="NCBI Taxonomy" id="1608957"/>
    <lineage>
        <taxon>Bacteria</taxon>
        <taxon>Bacillati</taxon>
        <taxon>Actinomycetota</taxon>
        <taxon>Nitriliruptoria</taxon>
        <taxon>Euzebyales</taxon>
    </lineage>
</organism>
<dbReference type="GO" id="GO:0005975">
    <property type="term" value="P:carbohydrate metabolic process"/>
    <property type="evidence" value="ECO:0007669"/>
    <property type="project" value="UniProtKB-ARBA"/>
</dbReference>